<reference evidence="3" key="2">
    <citation type="submission" date="2016-01" db="EMBL/GenBank/DDBJ databases">
        <authorList>
            <person name="Poehlein A."/>
            <person name="Schlien K."/>
            <person name="Gottschalk G."/>
            <person name="Buckel W."/>
            <person name="Daniel R."/>
        </authorList>
    </citation>
    <scope>NUCLEOTIDE SEQUENCE [LARGE SCALE GENOMIC DNA]</scope>
    <source>
        <strain evidence="3">X2</strain>
    </source>
</reference>
<dbReference type="KEGG" id="cpro:CPRO_27110"/>
<accession>A0A0X8VEE6</accession>
<dbReference type="OrthoDB" id="1707003at2"/>
<name>A0A0X8VEE6_ANAPI</name>
<dbReference type="RefSeq" id="WP_066052798.1">
    <property type="nucleotide sequence ID" value="NZ_CP014223.1"/>
</dbReference>
<dbReference type="AlphaFoldDB" id="A0A0X8VEE6"/>
<evidence type="ECO:0008006" key="5">
    <source>
        <dbReference type="Google" id="ProtNLM"/>
    </source>
</evidence>
<protein>
    <recommendedName>
        <fullName evidence="5">Universal stress protein family protein</fullName>
    </recommendedName>
</protein>
<dbReference type="EMBL" id="CP014223">
    <property type="protein sequence ID" value="AMJ42259.1"/>
    <property type="molecule type" value="Genomic_DNA"/>
</dbReference>
<sequence length="141" mass="15918">MNSEKKEKVLVLVTAQKNALRLIDYGFSMSLANDGELHILHVQKGNSVFDGLDTLKRLQELIDYGSRLGACIHVQCDNDVAGYVGQFVEKEKITRVILGEGPTTKQDKALGEWDRIIDIIPEEVMLHVVVREETKLQRMIV</sequence>
<evidence type="ECO:0000313" key="4">
    <source>
        <dbReference type="Proteomes" id="UP000184204"/>
    </source>
</evidence>
<evidence type="ECO:0000313" key="1">
    <source>
        <dbReference type="EMBL" id="AMJ42259.1"/>
    </source>
</evidence>
<reference evidence="1 3" key="1">
    <citation type="journal article" date="2016" name="Genome Announc.">
        <title>Complete Genome Sequence of the Amino Acid-Fermenting Clostridium propionicum X2 (DSM 1682).</title>
        <authorList>
            <person name="Poehlein A."/>
            <person name="Schlien K."/>
            <person name="Chowdhury N.P."/>
            <person name="Gottschalk G."/>
            <person name="Buckel W."/>
            <person name="Daniel R."/>
        </authorList>
    </citation>
    <scope>NUCLEOTIDE SEQUENCE [LARGE SCALE GENOMIC DNA]</scope>
    <source>
        <strain evidence="1 3">X2</strain>
    </source>
</reference>
<reference evidence="4" key="4">
    <citation type="submission" date="2016-11" db="EMBL/GenBank/DDBJ databases">
        <authorList>
            <person name="Jaros S."/>
            <person name="Januszkiewicz K."/>
            <person name="Wedrychowicz H."/>
        </authorList>
    </citation>
    <scope>NUCLEOTIDE SEQUENCE [LARGE SCALE GENOMIC DNA]</scope>
    <source>
        <strain evidence="4">DSM 1682</strain>
    </source>
</reference>
<dbReference type="SUPFAM" id="SSF52402">
    <property type="entry name" value="Adenine nucleotide alpha hydrolases-like"/>
    <property type="match status" value="1"/>
</dbReference>
<organism evidence="2 4">
    <name type="scientific">Anaerotignum propionicum DSM 1682</name>
    <dbReference type="NCBI Taxonomy" id="991789"/>
    <lineage>
        <taxon>Bacteria</taxon>
        <taxon>Bacillati</taxon>
        <taxon>Bacillota</taxon>
        <taxon>Clostridia</taxon>
        <taxon>Lachnospirales</taxon>
        <taxon>Anaerotignaceae</taxon>
        <taxon>Anaerotignum</taxon>
    </lineage>
</organism>
<keyword evidence="3" id="KW-1185">Reference proteome</keyword>
<proteinExistence type="predicted"/>
<dbReference type="Proteomes" id="UP000184204">
    <property type="component" value="Unassembled WGS sequence"/>
</dbReference>
<evidence type="ECO:0000313" key="2">
    <source>
        <dbReference type="EMBL" id="SHE55010.1"/>
    </source>
</evidence>
<evidence type="ECO:0000313" key="3">
    <source>
        <dbReference type="Proteomes" id="UP000068026"/>
    </source>
</evidence>
<gene>
    <name evidence="1" type="ORF">CPRO_27110</name>
    <name evidence="2" type="ORF">SAMN02745151_01076</name>
</gene>
<dbReference type="EMBL" id="FQUA01000003">
    <property type="protein sequence ID" value="SHE55010.1"/>
    <property type="molecule type" value="Genomic_DNA"/>
</dbReference>
<reference evidence="2" key="3">
    <citation type="submission" date="2016-11" db="EMBL/GenBank/DDBJ databases">
        <authorList>
            <person name="Varghese N."/>
            <person name="Submissions S."/>
        </authorList>
    </citation>
    <scope>NUCLEOTIDE SEQUENCE</scope>
    <source>
        <strain evidence="2">DSM 1682</strain>
    </source>
</reference>
<dbReference type="Proteomes" id="UP000068026">
    <property type="component" value="Chromosome"/>
</dbReference>